<evidence type="ECO:0008006" key="5">
    <source>
        <dbReference type="Google" id="ProtNLM"/>
    </source>
</evidence>
<keyword evidence="4" id="KW-1185">Reference proteome</keyword>
<evidence type="ECO:0000256" key="1">
    <source>
        <dbReference type="SAM" id="Coils"/>
    </source>
</evidence>
<evidence type="ECO:0000313" key="3">
    <source>
        <dbReference type="EMBL" id="PLW23250.1"/>
    </source>
</evidence>
<feature type="region of interest" description="Disordered" evidence="2">
    <location>
        <begin position="246"/>
        <end position="327"/>
    </location>
</feature>
<feature type="compositionally biased region" description="Polar residues" evidence="2">
    <location>
        <begin position="316"/>
        <end position="327"/>
    </location>
</feature>
<keyword evidence="1" id="KW-0175">Coiled coil</keyword>
<dbReference type="Proteomes" id="UP000235388">
    <property type="component" value="Unassembled WGS sequence"/>
</dbReference>
<organism evidence="3 4">
    <name type="scientific">Puccinia coronata f. sp. avenae</name>
    <dbReference type="NCBI Taxonomy" id="200324"/>
    <lineage>
        <taxon>Eukaryota</taxon>
        <taxon>Fungi</taxon>
        <taxon>Dikarya</taxon>
        <taxon>Basidiomycota</taxon>
        <taxon>Pucciniomycotina</taxon>
        <taxon>Pucciniomycetes</taxon>
        <taxon>Pucciniales</taxon>
        <taxon>Pucciniaceae</taxon>
        <taxon>Puccinia</taxon>
    </lineage>
</organism>
<comment type="caution">
    <text evidence="3">The sequence shown here is derived from an EMBL/GenBank/DDBJ whole genome shotgun (WGS) entry which is preliminary data.</text>
</comment>
<evidence type="ECO:0000313" key="4">
    <source>
        <dbReference type="Proteomes" id="UP000235388"/>
    </source>
</evidence>
<sequence>MVQALCSRNCRGPLVLEAPANSDWPGPLQSRLQRAIGLAKPGQFGLAWPSAVATAEGHRPGKPRPVRIGLALCSRDCRGPSAWETQAGSDWPGPLQSRLQRAIGLGNPGRFGSAWPSAVATAEGHRPGKPRPIRIGLALCSRDCRGPSAWETQAGSDRPGPLQSRLQRAIGLGNPGRFGSAWPSAVATAEGHRPGKPRPIRIGLALCSRDCRGPSAWETQADSDRPGIQGAWDPCGLEARRLWGAQPSTEERWRPSLASIPPSSQNPSIPPPAVPPSELDPSSIPSLLPRKPESPTPHTGLPIESGPGSRPMDRQPPNSTPSTTLQDISIPLVERGCIPCIQRGRSATCSVNTPHKTCMRCDNRGRECKWKSTGIFISTLFQQVDDLKDEVEDLKEEVDAQATIIEDYQVNAQSDTDTPDELEVHIPGDAIQGQFPTTQDATPKVALAPPLEDPATSE</sequence>
<accession>A0A2N5TCQ7</accession>
<dbReference type="AlphaFoldDB" id="A0A2N5TCQ7"/>
<gene>
    <name evidence="3" type="ORF">PCANC_26589</name>
</gene>
<feature type="region of interest" description="Disordered" evidence="2">
    <location>
        <begin position="430"/>
        <end position="458"/>
    </location>
</feature>
<name>A0A2N5TCQ7_9BASI</name>
<evidence type="ECO:0000256" key="2">
    <source>
        <dbReference type="SAM" id="MobiDB-lite"/>
    </source>
</evidence>
<proteinExistence type="predicted"/>
<feature type="coiled-coil region" evidence="1">
    <location>
        <begin position="377"/>
        <end position="411"/>
    </location>
</feature>
<dbReference type="EMBL" id="PGCJ01000728">
    <property type="protein sequence ID" value="PLW23250.1"/>
    <property type="molecule type" value="Genomic_DNA"/>
</dbReference>
<protein>
    <recommendedName>
        <fullName evidence="5">Zn(2)-C6 fungal-type domain-containing protein</fullName>
    </recommendedName>
</protein>
<reference evidence="3 4" key="1">
    <citation type="submission" date="2017-11" db="EMBL/GenBank/DDBJ databases">
        <title>De novo assembly and phasing of dikaryotic genomes from two isolates of Puccinia coronata f. sp. avenae, the causal agent of oat crown rust.</title>
        <authorList>
            <person name="Miller M.E."/>
            <person name="Zhang Y."/>
            <person name="Omidvar V."/>
            <person name="Sperschneider J."/>
            <person name="Schwessinger B."/>
            <person name="Raley C."/>
            <person name="Palmer J.M."/>
            <person name="Garnica D."/>
            <person name="Upadhyaya N."/>
            <person name="Rathjen J."/>
            <person name="Taylor J.M."/>
            <person name="Park R.F."/>
            <person name="Dodds P.N."/>
            <person name="Hirsch C.D."/>
            <person name="Kianian S.F."/>
            <person name="Figueroa M."/>
        </authorList>
    </citation>
    <scope>NUCLEOTIDE SEQUENCE [LARGE SCALE GENOMIC DNA]</scope>
    <source>
        <strain evidence="3">12NC29</strain>
    </source>
</reference>